<dbReference type="InterPro" id="IPR000639">
    <property type="entry name" value="Epox_hydrolase-like"/>
</dbReference>
<dbReference type="InterPro" id="IPR010497">
    <property type="entry name" value="Epoxide_hydro_N"/>
</dbReference>
<dbReference type="EMBL" id="RWJN01000318">
    <property type="protein sequence ID" value="TCD63169.1"/>
    <property type="molecule type" value="Genomic_DNA"/>
</dbReference>
<evidence type="ECO:0000256" key="3">
    <source>
        <dbReference type="ARBA" id="ARBA00022801"/>
    </source>
</evidence>
<dbReference type="Gene3D" id="3.40.50.1820">
    <property type="entry name" value="alpha/beta hydrolase"/>
    <property type="match status" value="1"/>
</dbReference>
<dbReference type="GO" id="GO:0097176">
    <property type="term" value="P:epoxide metabolic process"/>
    <property type="evidence" value="ECO:0007669"/>
    <property type="project" value="TreeGrafter"/>
</dbReference>
<sequence>MAQEEKSFKVSIPDSDLEILRRKLELVRLPDELDESGWEYGSPLADIRRLVSRWKEGFDWRAVEAKINELPQFTRDIDVDRFGSLNIHYVHVKSEAKDAIPLLFVHGWPGHILEASKLIPLLTSSSGDHPHFHVVALSLPGFGFSEGAKRKGFKIEQYAETGHKLMLSLGYDEYAIQGGDWGYPICRYMAYVYGPKYVKAWHTNMPNASPPTFKKFPLLYLKYMITPSSKQDVEGLQKNRRIDAEERAYNAMHATKPQTIGYSMTDSPVGLLACLYEKLVSWTDKYPWEDDEVLTWVSIYWFSRAGPTGAARIYYHFYHNLATSVPPWSSTPFGISYFPEDIFYAPKLWMRTIGNVVYEHEHSSGGHFAAYERPQELADDLRTMFGKPDIAKLFK</sequence>
<feature type="active site" description="Nucleophile" evidence="4">
    <location>
        <position position="180"/>
    </location>
</feature>
<dbReference type="STRING" id="92696.A0A4R0REX9"/>
<protein>
    <recommendedName>
        <fullName evidence="5">Epoxide hydrolase N-terminal domain-containing protein</fullName>
    </recommendedName>
</protein>
<comment type="caution">
    <text evidence="6">The sequence shown here is derived from an EMBL/GenBank/DDBJ whole genome shotgun (WGS) entry which is preliminary data.</text>
</comment>
<dbReference type="PRINTS" id="PR00412">
    <property type="entry name" value="EPOXHYDRLASE"/>
</dbReference>
<accession>A0A4R0REX9</accession>
<feature type="domain" description="Epoxide hydrolase N-terminal" evidence="5">
    <location>
        <begin position="6"/>
        <end position="114"/>
    </location>
</feature>
<name>A0A4R0REX9_9APHY</name>
<gene>
    <name evidence="6" type="ORF">EIP91_005897</name>
</gene>
<dbReference type="PIRSF" id="PIRSF001112">
    <property type="entry name" value="Epoxide_hydrolase"/>
    <property type="match status" value="1"/>
</dbReference>
<dbReference type="PANTHER" id="PTHR21661:SF35">
    <property type="entry name" value="EPOXIDE HYDROLASE"/>
    <property type="match status" value="1"/>
</dbReference>
<keyword evidence="3" id="KW-0378">Hydrolase</keyword>
<dbReference type="InterPro" id="IPR029058">
    <property type="entry name" value="AB_hydrolase_fold"/>
</dbReference>
<feature type="active site" description="Proton acceptor" evidence="4">
    <location>
        <position position="367"/>
    </location>
</feature>
<dbReference type="OrthoDB" id="7130006at2759"/>
<proteinExistence type="inferred from homology"/>
<evidence type="ECO:0000256" key="4">
    <source>
        <dbReference type="PIRSR" id="PIRSR001112-1"/>
    </source>
</evidence>
<dbReference type="PANTHER" id="PTHR21661">
    <property type="entry name" value="EPOXIDE HYDROLASE 1-RELATED"/>
    <property type="match status" value="1"/>
</dbReference>
<dbReference type="AlphaFoldDB" id="A0A4R0REX9"/>
<reference evidence="6 7" key="1">
    <citation type="submission" date="2018-11" db="EMBL/GenBank/DDBJ databases">
        <title>Genome assembly of Steccherinum ochraceum LE-BIN_3174, the white-rot fungus of the Steccherinaceae family (The Residual Polyporoid clade, Polyporales, Basidiomycota).</title>
        <authorList>
            <person name="Fedorova T.V."/>
            <person name="Glazunova O.A."/>
            <person name="Landesman E.O."/>
            <person name="Moiseenko K.V."/>
            <person name="Psurtseva N.V."/>
            <person name="Savinova O.S."/>
            <person name="Shakhova N.V."/>
            <person name="Tyazhelova T.V."/>
            <person name="Vasina D.V."/>
        </authorList>
    </citation>
    <scope>NUCLEOTIDE SEQUENCE [LARGE SCALE GENOMIC DNA]</scope>
    <source>
        <strain evidence="6 7">LE-BIN_3174</strain>
    </source>
</reference>
<evidence type="ECO:0000256" key="2">
    <source>
        <dbReference type="ARBA" id="ARBA00022797"/>
    </source>
</evidence>
<keyword evidence="2" id="KW-0058">Aromatic hydrocarbons catabolism</keyword>
<evidence type="ECO:0000256" key="1">
    <source>
        <dbReference type="ARBA" id="ARBA00010088"/>
    </source>
</evidence>
<dbReference type="SUPFAM" id="SSF53474">
    <property type="entry name" value="alpha/beta-Hydrolases"/>
    <property type="match status" value="1"/>
</dbReference>
<comment type="similarity">
    <text evidence="1">Belongs to the peptidase S33 family.</text>
</comment>
<keyword evidence="7" id="KW-1185">Reference proteome</keyword>
<dbReference type="Pfam" id="PF06441">
    <property type="entry name" value="EHN"/>
    <property type="match status" value="1"/>
</dbReference>
<evidence type="ECO:0000313" key="7">
    <source>
        <dbReference type="Proteomes" id="UP000292702"/>
    </source>
</evidence>
<evidence type="ECO:0000259" key="5">
    <source>
        <dbReference type="Pfam" id="PF06441"/>
    </source>
</evidence>
<evidence type="ECO:0000313" key="6">
    <source>
        <dbReference type="EMBL" id="TCD63169.1"/>
    </source>
</evidence>
<feature type="active site" description="Proton donor" evidence="4">
    <location>
        <position position="314"/>
    </location>
</feature>
<dbReference type="InterPro" id="IPR016292">
    <property type="entry name" value="Epoxide_hydrolase"/>
</dbReference>
<dbReference type="GO" id="GO:0004301">
    <property type="term" value="F:epoxide hydrolase activity"/>
    <property type="evidence" value="ECO:0007669"/>
    <property type="project" value="TreeGrafter"/>
</dbReference>
<organism evidence="6 7">
    <name type="scientific">Steccherinum ochraceum</name>
    <dbReference type="NCBI Taxonomy" id="92696"/>
    <lineage>
        <taxon>Eukaryota</taxon>
        <taxon>Fungi</taxon>
        <taxon>Dikarya</taxon>
        <taxon>Basidiomycota</taxon>
        <taxon>Agaricomycotina</taxon>
        <taxon>Agaricomycetes</taxon>
        <taxon>Polyporales</taxon>
        <taxon>Steccherinaceae</taxon>
        <taxon>Steccherinum</taxon>
    </lineage>
</organism>
<dbReference type="Proteomes" id="UP000292702">
    <property type="component" value="Unassembled WGS sequence"/>
</dbReference>